<gene>
    <name evidence="1" type="ORF">E2R66_20995</name>
</gene>
<sequence>MQKPNHIVCCALPAWEAAYLRSTVELMKCLSVDNLVLYVDYNYTFTDLVKGITGKKPFDWKRLLGLKSRLRKVSGDGQTGMYVLSLPPTLPAFAANTYKLFNVLCKINAVITGFYINRAIRKLGMTDVIEFNAYQPFLGNRWKLINVHFKVSYIYDEFTGVPYFKGFAEREEKQYANAADLVVVTSDVLKKRKQTKDTPIAVVNNGVHFDAFDGHKFNRSMQGASTKIVGYTGNIDDRLDVGLLQEVIKQMPATAFVFIGKVFDNAIKAKLSKNRNVVFTPPVSAAEIPDLLTSMNVGIIPYVCNDLTAAIYPLKANEYLAMGLPVVMTPFASIGEADKAVHFANSPESFVSALEFALEADTLQAREARMELAKEADWAVRAGQLINYVLQYKTSKRLKSNNYQTELI</sequence>
<dbReference type="Gene3D" id="3.40.50.2000">
    <property type="entry name" value="Glycogen Phosphorylase B"/>
    <property type="match status" value="1"/>
</dbReference>
<protein>
    <submittedName>
        <fullName evidence="1">Glycosyltransferase</fullName>
    </submittedName>
</protein>
<evidence type="ECO:0000313" key="2">
    <source>
        <dbReference type="Proteomes" id="UP000297540"/>
    </source>
</evidence>
<dbReference type="EMBL" id="SOZE01000027">
    <property type="protein sequence ID" value="TFF34727.1"/>
    <property type="molecule type" value="Genomic_DNA"/>
</dbReference>
<dbReference type="InterPro" id="IPR050194">
    <property type="entry name" value="Glycosyltransferase_grp1"/>
</dbReference>
<comment type="caution">
    <text evidence="1">The sequence shown here is derived from an EMBL/GenBank/DDBJ whole genome shotgun (WGS) entry which is preliminary data.</text>
</comment>
<name>A0A4Y8S8B8_9SPHI</name>
<dbReference type="AlphaFoldDB" id="A0A4Y8S8B8"/>
<proteinExistence type="predicted"/>
<keyword evidence="2" id="KW-1185">Reference proteome</keyword>
<keyword evidence="1" id="KW-0808">Transferase</keyword>
<reference evidence="1 2" key="1">
    <citation type="journal article" date="2017" name="Int. J. Syst. Evol. Microbiol.">
        <title>Mucilaginibacterpsychrotolerans sp. nov., isolated from peatlands.</title>
        <authorList>
            <person name="Deng Y."/>
            <person name="Shen L."/>
            <person name="Xu B."/>
            <person name="Liu Y."/>
            <person name="Gu Z."/>
            <person name="Liu H."/>
            <person name="Zhou Y."/>
        </authorList>
    </citation>
    <scope>NUCLEOTIDE SEQUENCE [LARGE SCALE GENOMIC DNA]</scope>
    <source>
        <strain evidence="1 2">NH7-4</strain>
    </source>
</reference>
<dbReference type="PANTHER" id="PTHR45947:SF3">
    <property type="entry name" value="SULFOQUINOVOSYL TRANSFERASE SQD2"/>
    <property type="match status" value="1"/>
</dbReference>
<dbReference type="PANTHER" id="PTHR45947">
    <property type="entry name" value="SULFOQUINOVOSYL TRANSFERASE SQD2"/>
    <property type="match status" value="1"/>
</dbReference>
<dbReference type="Gene3D" id="3.40.50.11010">
    <property type="match status" value="1"/>
</dbReference>
<dbReference type="Pfam" id="PF13692">
    <property type="entry name" value="Glyco_trans_1_4"/>
    <property type="match status" value="1"/>
</dbReference>
<organism evidence="1 2">
    <name type="scientific">Mucilaginibacter psychrotolerans</name>
    <dbReference type="NCBI Taxonomy" id="1524096"/>
    <lineage>
        <taxon>Bacteria</taxon>
        <taxon>Pseudomonadati</taxon>
        <taxon>Bacteroidota</taxon>
        <taxon>Sphingobacteriia</taxon>
        <taxon>Sphingobacteriales</taxon>
        <taxon>Sphingobacteriaceae</taxon>
        <taxon>Mucilaginibacter</taxon>
    </lineage>
</organism>
<evidence type="ECO:0000313" key="1">
    <source>
        <dbReference type="EMBL" id="TFF34727.1"/>
    </source>
</evidence>
<dbReference type="Proteomes" id="UP000297540">
    <property type="component" value="Unassembled WGS sequence"/>
</dbReference>
<accession>A0A4Y8S8B8</accession>
<dbReference type="SUPFAM" id="SSF53756">
    <property type="entry name" value="UDP-Glycosyltransferase/glycogen phosphorylase"/>
    <property type="match status" value="1"/>
</dbReference>
<dbReference type="RefSeq" id="WP_133234425.1">
    <property type="nucleotide sequence ID" value="NZ_SOZE01000027.1"/>
</dbReference>
<dbReference type="OrthoDB" id="9816564at2"/>
<dbReference type="GO" id="GO:0016757">
    <property type="term" value="F:glycosyltransferase activity"/>
    <property type="evidence" value="ECO:0007669"/>
    <property type="project" value="TreeGrafter"/>
</dbReference>